<dbReference type="Pfam" id="PF00580">
    <property type="entry name" value="UvrD-helicase"/>
    <property type="match status" value="1"/>
</dbReference>
<evidence type="ECO:0000256" key="5">
    <source>
        <dbReference type="ARBA" id="ARBA00022840"/>
    </source>
</evidence>
<feature type="binding site" evidence="11">
    <location>
        <begin position="29"/>
        <end position="36"/>
    </location>
    <ligand>
        <name>ATP</name>
        <dbReference type="ChEBI" id="CHEBI:30616"/>
    </ligand>
</feature>
<dbReference type="InterPro" id="IPR014016">
    <property type="entry name" value="UvrD-like_ATP-bd"/>
</dbReference>
<dbReference type="CDD" id="cd17932">
    <property type="entry name" value="DEXQc_UvrD"/>
    <property type="match status" value="1"/>
</dbReference>
<comment type="catalytic activity">
    <reaction evidence="10">
        <text>ATP + H2O = ADP + phosphate + H(+)</text>
        <dbReference type="Rhea" id="RHEA:13065"/>
        <dbReference type="ChEBI" id="CHEBI:15377"/>
        <dbReference type="ChEBI" id="CHEBI:15378"/>
        <dbReference type="ChEBI" id="CHEBI:30616"/>
        <dbReference type="ChEBI" id="CHEBI:43474"/>
        <dbReference type="ChEBI" id="CHEBI:456216"/>
        <dbReference type="EC" id="5.6.2.4"/>
    </reaction>
</comment>
<dbReference type="GO" id="GO:0016887">
    <property type="term" value="F:ATP hydrolysis activity"/>
    <property type="evidence" value="ECO:0007669"/>
    <property type="project" value="RHEA"/>
</dbReference>
<evidence type="ECO:0000256" key="1">
    <source>
        <dbReference type="ARBA" id="ARBA00009922"/>
    </source>
</evidence>
<evidence type="ECO:0000256" key="6">
    <source>
        <dbReference type="ARBA" id="ARBA00023125"/>
    </source>
</evidence>
<evidence type="ECO:0000256" key="11">
    <source>
        <dbReference type="PROSITE-ProRule" id="PRU00560"/>
    </source>
</evidence>
<dbReference type="SMART" id="SM00479">
    <property type="entry name" value="EXOIII"/>
    <property type="match status" value="1"/>
</dbReference>
<comment type="caution">
    <text evidence="14">The sequence shown here is derived from an EMBL/GenBank/DDBJ whole genome shotgun (WGS) entry which is preliminary data.</text>
</comment>
<dbReference type="InterPro" id="IPR013520">
    <property type="entry name" value="Ribonucl_H"/>
</dbReference>
<comment type="similarity">
    <text evidence="1">Belongs to the helicase family. UvrD subfamily.</text>
</comment>
<evidence type="ECO:0000259" key="13">
    <source>
        <dbReference type="PROSITE" id="PS51217"/>
    </source>
</evidence>
<dbReference type="GO" id="GO:0043138">
    <property type="term" value="F:3'-5' DNA helicase activity"/>
    <property type="evidence" value="ECO:0007669"/>
    <property type="project" value="UniProtKB-EC"/>
</dbReference>
<dbReference type="FunFam" id="3.30.420.10:FF:000045">
    <property type="entry name" value="3'-5' exonuclease DinG"/>
    <property type="match status" value="1"/>
</dbReference>
<organism evidence="14 15">
    <name type="scientific">Candidatus Falkowbacteria bacterium RIFOXYD2_FULL_34_120</name>
    <dbReference type="NCBI Taxonomy" id="1798007"/>
    <lineage>
        <taxon>Bacteria</taxon>
        <taxon>Candidatus Falkowiibacteriota</taxon>
    </lineage>
</organism>
<dbReference type="InterPro" id="IPR012337">
    <property type="entry name" value="RNaseH-like_sf"/>
</dbReference>
<accession>A0A1F5TMA2</accession>
<evidence type="ECO:0000256" key="2">
    <source>
        <dbReference type="ARBA" id="ARBA00022741"/>
    </source>
</evidence>
<dbReference type="Pfam" id="PF13361">
    <property type="entry name" value="UvrD_C"/>
    <property type="match status" value="1"/>
</dbReference>
<gene>
    <name evidence="14" type="ORF">A2531_02040</name>
</gene>
<evidence type="ECO:0000259" key="12">
    <source>
        <dbReference type="PROSITE" id="PS51198"/>
    </source>
</evidence>
<dbReference type="GO" id="GO:0000725">
    <property type="term" value="P:recombinational repair"/>
    <property type="evidence" value="ECO:0007669"/>
    <property type="project" value="TreeGrafter"/>
</dbReference>
<evidence type="ECO:0000313" key="15">
    <source>
        <dbReference type="Proteomes" id="UP000177579"/>
    </source>
</evidence>
<comment type="catalytic activity">
    <reaction evidence="8">
        <text>Couples ATP hydrolysis with the unwinding of duplex DNA by translocating in the 3'-5' direction.</text>
        <dbReference type="EC" id="5.6.2.4"/>
    </reaction>
</comment>
<name>A0A1F5TMA2_9BACT</name>
<dbReference type="Gene3D" id="1.10.486.10">
    <property type="entry name" value="PCRA, domain 4"/>
    <property type="match status" value="1"/>
</dbReference>
<evidence type="ECO:0000256" key="8">
    <source>
        <dbReference type="ARBA" id="ARBA00034617"/>
    </source>
</evidence>
<feature type="domain" description="UvrD-like helicase C-terminal" evidence="13">
    <location>
        <begin position="295"/>
        <end position="756"/>
    </location>
</feature>
<keyword evidence="5 11" id="KW-0067">ATP-binding</keyword>
<keyword evidence="7" id="KW-0413">Isomerase</keyword>
<dbReference type="InterPro" id="IPR000212">
    <property type="entry name" value="DNA_helicase_UvrD/REP"/>
</dbReference>
<dbReference type="PROSITE" id="PS51198">
    <property type="entry name" value="UVRD_HELICASE_ATP_BIND"/>
    <property type="match status" value="1"/>
</dbReference>
<dbReference type="Gene3D" id="3.40.50.300">
    <property type="entry name" value="P-loop containing nucleotide triphosphate hydrolases"/>
    <property type="match status" value="3"/>
</dbReference>
<dbReference type="InterPro" id="IPR036397">
    <property type="entry name" value="RNaseH_sf"/>
</dbReference>
<evidence type="ECO:0000256" key="7">
    <source>
        <dbReference type="ARBA" id="ARBA00023235"/>
    </source>
</evidence>
<dbReference type="SUPFAM" id="SSF52540">
    <property type="entry name" value="P-loop containing nucleoside triphosphate hydrolases"/>
    <property type="match status" value="1"/>
</dbReference>
<dbReference type="GO" id="GO:0004527">
    <property type="term" value="F:exonuclease activity"/>
    <property type="evidence" value="ECO:0007669"/>
    <property type="project" value="UniProtKB-ARBA"/>
</dbReference>
<dbReference type="Proteomes" id="UP000177579">
    <property type="component" value="Unassembled WGS sequence"/>
</dbReference>
<dbReference type="AlphaFoldDB" id="A0A1F5TMA2"/>
<dbReference type="Gene3D" id="3.30.420.10">
    <property type="entry name" value="Ribonuclease H-like superfamily/Ribonuclease H"/>
    <property type="match status" value="1"/>
</dbReference>
<reference evidence="14 15" key="1">
    <citation type="journal article" date="2016" name="Nat. Commun.">
        <title>Thousands of microbial genomes shed light on interconnected biogeochemical processes in an aquifer system.</title>
        <authorList>
            <person name="Anantharaman K."/>
            <person name="Brown C.T."/>
            <person name="Hug L.A."/>
            <person name="Sharon I."/>
            <person name="Castelle C.J."/>
            <person name="Probst A.J."/>
            <person name="Thomas B.C."/>
            <person name="Singh A."/>
            <person name="Wilkins M.J."/>
            <person name="Karaoz U."/>
            <person name="Brodie E.L."/>
            <person name="Williams K.H."/>
            <person name="Hubbard S.S."/>
            <person name="Banfield J.F."/>
        </authorList>
    </citation>
    <scope>NUCLEOTIDE SEQUENCE [LARGE SCALE GENOMIC DNA]</scope>
</reference>
<dbReference type="Pfam" id="PF00929">
    <property type="entry name" value="RNase_T"/>
    <property type="match status" value="1"/>
</dbReference>
<evidence type="ECO:0000256" key="4">
    <source>
        <dbReference type="ARBA" id="ARBA00022806"/>
    </source>
</evidence>
<dbReference type="InterPro" id="IPR027417">
    <property type="entry name" value="P-loop_NTPase"/>
</dbReference>
<dbReference type="PANTHER" id="PTHR11070:SF2">
    <property type="entry name" value="ATP-DEPENDENT DNA HELICASE SRS2"/>
    <property type="match status" value="1"/>
</dbReference>
<keyword evidence="4 11" id="KW-0347">Helicase</keyword>
<dbReference type="GO" id="GO:0005524">
    <property type="term" value="F:ATP binding"/>
    <property type="evidence" value="ECO:0007669"/>
    <property type="project" value="UniProtKB-UniRule"/>
</dbReference>
<dbReference type="EMBL" id="MFGO01000039">
    <property type="protein sequence ID" value="OGF39984.1"/>
    <property type="molecule type" value="Genomic_DNA"/>
</dbReference>
<dbReference type="CDD" id="cd06127">
    <property type="entry name" value="DEDDh"/>
    <property type="match status" value="1"/>
</dbReference>
<evidence type="ECO:0000256" key="9">
    <source>
        <dbReference type="ARBA" id="ARBA00034808"/>
    </source>
</evidence>
<protein>
    <recommendedName>
        <fullName evidence="9">DNA 3'-5' helicase</fullName>
        <ecNumber evidence="9">5.6.2.4</ecNumber>
    </recommendedName>
</protein>
<dbReference type="SUPFAM" id="SSF53098">
    <property type="entry name" value="Ribonuclease H-like"/>
    <property type="match status" value="1"/>
</dbReference>
<keyword evidence="3 11" id="KW-0378">Hydrolase</keyword>
<dbReference type="InterPro" id="IPR014017">
    <property type="entry name" value="DNA_helicase_UvrD-like_C"/>
</dbReference>
<dbReference type="GO" id="GO:0033202">
    <property type="term" value="C:DNA helicase complex"/>
    <property type="evidence" value="ECO:0007669"/>
    <property type="project" value="TreeGrafter"/>
</dbReference>
<dbReference type="Gene3D" id="1.10.10.160">
    <property type="match status" value="1"/>
</dbReference>
<evidence type="ECO:0000256" key="10">
    <source>
        <dbReference type="ARBA" id="ARBA00048988"/>
    </source>
</evidence>
<proteinExistence type="inferred from homology"/>
<sequence length="829" mass="96617">MNLAYCDMKFNQQQQKIIDSIFGAFLVSAPVGTGKTTVLTERVVMAMEEGIRPEEILCLTFTNRAAEEMTERIKKRINKKNVADKIMISTFHGFCAFFARAEAKRLGISSDFVIFDEAEQFEVMKKVLEEFPQVIIDEQKSKREIINIIEEVYKRNLSRLEKNIGCLVPEIKQDKVMDKIGEKYLEELKMQNALDFNNLVLITMEGLYRDKKLQKKWSKRFRFIQLDEFQDTHLSEYLVVKELAKKHKNISLIGDLDQTIYSFRGSEPFLIADLFRAHFKPVTELHLEINYRFNRHLLDAIKSFLDNLERRATKNINTEKEKEGEKKCINVFGGYNLREEIEWVISEIENIKNSDKNAGIAVLARANYIITSIAEVFNQKGIAHITVDKYDFFRRQEIRDIFAYLKILFNKFDMGSAYRIIQRPSRNISDAVLKNIREDGVRTGLRISDFLDFKNFNFKEPFENLIRNHEKGRVVVLDTETTGTNVLKDEIIQIYAIEVVDGKLGKDFHFYLKNTIPVGISGEVHGITDEFLEKEGRNPRVVLQELQNFISGNVIVGHNVNFDLSMIIENGKRHKINFDLKEYYDTLDISRRLVESENYKLSTLAKKFNLATATHDARDDVLATVGLLGVLVEKLKENQRERMEIFFSVSKKFIKLASEISMWNKGIVNKRPAEILKYIWEKSGLQKYYSEKEDGDKRLKSIDMLMRLFEQKDDLSRPGDIVLRELINYAALVRDINFLGIDRGKIPIVTVHQVKGLEFDYVFVVGMNEFKFPVFKGDLEEEKRLFYVALTRARKKIFLSYSRFDDYGRNITKSSFISGINQNYIKFDN</sequence>
<dbReference type="PANTHER" id="PTHR11070">
    <property type="entry name" value="UVRD / RECB / PCRA DNA HELICASE FAMILY MEMBER"/>
    <property type="match status" value="1"/>
</dbReference>
<dbReference type="PROSITE" id="PS51217">
    <property type="entry name" value="UVRD_HELICASE_CTER"/>
    <property type="match status" value="1"/>
</dbReference>
<feature type="domain" description="UvrD-like helicase ATP-binding" evidence="12">
    <location>
        <begin position="8"/>
        <end position="294"/>
    </location>
</feature>
<keyword evidence="2 11" id="KW-0547">Nucleotide-binding</keyword>
<dbReference type="GO" id="GO:0005829">
    <property type="term" value="C:cytosol"/>
    <property type="evidence" value="ECO:0007669"/>
    <property type="project" value="TreeGrafter"/>
</dbReference>
<dbReference type="InterPro" id="IPR013986">
    <property type="entry name" value="DExx_box_DNA_helicase_dom_sf"/>
</dbReference>
<dbReference type="EC" id="5.6.2.4" evidence="9"/>
<keyword evidence="6" id="KW-0238">DNA-binding</keyword>
<dbReference type="GO" id="GO:0003677">
    <property type="term" value="F:DNA binding"/>
    <property type="evidence" value="ECO:0007669"/>
    <property type="project" value="UniProtKB-KW"/>
</dbReference>
<evidence type="ECO:0000256" key="3">
    <source>
        <dbReference type="ARBA" id="ARBA00022801"/>
    </source>
</evidence>
<evidence type="ECO:0000313" key="14">
    <source>
        <dbReference type="EMBL" id="OGF39984.1"/>
    </source>
</evidence>